<evidence type="ECO:0000313" key="1">
    <source>
        <dbReference type="EMBL" id="AEO67486.1"/>
    </source>
</evidence>
<protein>
    <submittedName>
        <fullName evidence="1">Uncharacterized protein</fullName>
    </submittedName>
</protein>
<sequence>MPSNPTDLKVPTSSRASSCRVGILETTSRHRRIIVAFLQAVLKGNHQASSSDSCSFVSGATVAGLASGVLCMEKRTFSTGSMQFSTFVAVLSILSRWKPRPPVPHISTAEGGYTARNTVFIIVEVSMRVTSRSGSTVPLRGSSSPSSSSPS</sequence>
<reference evidence="1 2" key="1">
    <citation type="journal article" date="2011" name="Nat. Biotechnol.">
        <title>Comparative genomic analysis of the thermophilic biomass-degrading fungi Myceliophthora thermophila and Thielavia terrestris.</title>
        <authorList>
            <person name="Berka R.M."/>
            <person name="Grigoriev I.V."/>
            <person name="Otillar R."/>
            <person name="Salamov A."/>
            <person name="Grimwood J."/>
            <person name="Reid I."/>
            <person name="Ishmael N."/>
            <person name="John T."/>
            <person name="Darmond C."/>
            <person name="Moisan M.-C."/>
            <person name="Henrissat B."/>
            <person name="Coutinho P.M."/>
            <person name="Lombard V."/>
            <person name="Natvig D.O."/>
            <person name="Lindquist E."/>
            <person name="Schmutz J."/>
            <person name="Lucas S."/>
            <person name="Harris P."/>
            <person name="Powlowski J."/>
            <person name="Bellemare A."/>
            <person name="Taylor D."/>
            <person name="Butler G."/>
            <person name="de Vries R.P."/>
            <person name="Allijn I.E."/>
            <person name="van den Brink J."/>
            <person name="Ushinsky S."/>
            <person name="Storms R."/>
            <person name="Powell A.J."/>
            <person name="Paulsen I.T."/>
            <person name="Elbourne L.D.H."/>
            <person name="Baker S.E."/>
            <person name="Magnuson J."/>
            <person name="LaBoissiere S."/>
            <person name="Clutterbuck A.J."/>
            <person name="Martinez D."/>
            <person name="Wogulis M."/>
            <person name="de Leon A.L."/>
            <person name="Rey M.W."/>
            <person name="Tsang A."/>
        </authorList>
    </citation>
    <scope>NUCLEOTIDE SEQUENCE [LARGE SCALE GENOMIC DNA]</scope>
    <source>
        <strain evidence="2">ATCC 38088 / NRRL 8126</strain>
    </source>
</reference>
<dbReference type="RefSeq" id="XP_003653822.1">
    <property type="nucleotide sequence ID" value="XM_003653774.1"/>
</dbReference>
<proteinExistence type="predicted"/>
<gene>
    <name evidence="1" type="ORF">THITE_2129383</name>
</gene>
<dbReference type="KEGG" id="ttt:THITE_2129383"/>
<dbReference type="AlphaFoldDB" id="G2R5J5"/>
<accession>G2R5J5</accession>
<name>G2R5J5_THETT</name>
<dbReference type="GeneID" id="11516068"/>
<dbReference type="EMBL" id="CP003011">
    <property type="protein sequence ID" value="AEO67486.1"/>
    <property type="molecule type" value="Genomic_DNA"/>
</dbReference>
<dbReference type="Proteomes" id="UP000008181">
    <property type="component" value="Chromosome 3"/>
</dbReference>
<keyword evidence="2" id="KW-1185">Reference proteome</keyword>
<organism evidence="1 2">
    <name type="scientific">Thermothielavioides terrestris (strain ATCC 38088 / NRRL 8126)</name>
    <name type="common">Thielavia terrestris</name>
    <dbReference type="NCBI Taxonomy" id="578455"/>
    <lineage>
        <taxon>Eukaryota</taxon>
        <taxon>Fungi</taxon>
        <taxon>Dikarya</taxon>
        <taxon>Ascomycota</taxon>
        <taxon>Pezizomycotina</taxon>
        <taxon>Sordariomycetes</taxon>
        <taxon>Sordariomycetidae</taxon>
        <taxon>Sordariales</taxon>
        <taxon>Chaetomiaceae</taxon>
        <taxon>Thermothielavioides</taxon>
        <taxon>Thermothielavioides terrestris</taxon>
    </lineage>
</organism>
<dbReference type="HOGENOM" id="CLU_1732744_0_0_1"/>
<evidence type="ECO:0000313" key="2">
    <source>
        <dbReference type="Proteomes" id="UP000008181"/>
    </source>
</evidence>